<dbReference type="OrthoDB" id="1703979at2759"/>
<evidence type="ECO:0008006" key="3">
    <source>
        <dbReference type="Google" id="ProtNLM"/>
    </source>
</evidence>
<organism evidence="1 2">
    <name type="scientific">Solanum commersonii</name>
    <name type="common">Commerson's wild potato</name>
    <name type="synonym">Commerson's nightshade</name>
    <dbReference type="NCBI Taxonomy" id="4109"/>
    <lineage>
        <taxon>Eukaryota</taxon>
        <taxon>Viridiplantae</taxon>
        <taxon>Streptophyta</taxon>
        <taxon>Embryophyta</taxon>
        <taxon>Tracheophyta</taxon>
        <taxon>Spermatophyta</taxon>
        <taxon>Magnoliopsida</taxon>
        <taxon>eudicotyledons</taxon>
        <taxon>Gunneridae</taxon>
        <taxon>Pentapetalae</taxon>
        <taxon>asterids</taxon>
        <taxon>lamiids</taxon>
        <taxon>Solanales</taxon>
        <taxon>Solanaceae</taxon>
        <taxon>Solanoideae</taxon>
        <taxon>Solaneae</taxon>
        <taxon>Solanum</taxon>
    </lineage>
</organism>
<evidence type="ECO:0000313" key="1">
    <source>
        <dbReference type="EMBL" id="KAG5615059.1"/>
    </source>
</evidence>
<gene>
    <name evidence="1" type="ORF">H5410_014883</name>
</gene>
<keyword evidence="2" id="KW-1185">Reference proteome</keyword>
<dbReference type="EMBL" id="JACXVP010000003">
    <property type="protein sequence ID" value="KAG5615059.1"/>
    <property type="molecule type" value="Genomic_DNA"/>
</dbReference>
<sequence>MTFTQFFFVNLSNARELFFREESYYEEGRFITWSLLYLCPNLARLVLINSCIQFEGKQFELIFVKKILAYFPSLSRMIVKPFDYIDVGVVLDLYEELMMSLKASERVKVIVAPHGEVT</sequence>
<evidence type="ECO:0000313" key="2">
    <source>
        <dbReference type="Proteomes" id="UP000824120"/>
    </source>
</evidence>
<dbReference type="Proteomes" id="UP000824120">
    <property type="component" value="Chromosome 3"/>
</dbReference>
<protein>
    <recommendedName>
        <fullName evidence="3">FBD domain-containing protein</fullName>
    </recommendedName>
</protein>
<proteinExistence type="predicted"/>
<accession>A0A9J5ZSI1</accession>
<reference evidence="1 2" key="1">
    <citation type="submission" date="2020-09" db="EMBL/GenBank/DDBJ databases">
        <title>De no assembly of potato wild relative species, Solanum commersonii.</title>
        <authorList>
            <person name="Cho K."/>
        </authorList>
    </citation>
    <scope>NUCLEOTIDE SEQUENCE [LARGE SCALE GENOMIC DNA]</scope>
    <source>
        <strain evidence="1">LZ3.2</strain>
        <tissue evidence="1">Leaf</tissue>
    </source>
</reference>
<dbReference type="AlphaFoldDB" id="A0A9J5ZSI1"/>
<comment type="caution">
    <text evidence="1">The sequence shown here is derived from an EMBL/GenBank/DDBJ whole genome shotgun (WGS) entry which is preliminary data.</text>
</comment>
<name>A0A9J5ZSI1_SOLCO</name>